<evidence type="ECO:0000259" key="2">
    <source>
        <dbReference type="Pfam" id="PF12378"/>
    </source>
</evidence>
<evidence type="ECO:0000313" key="3">
    <source>
        <dbReference type="EMBL" id="AAP56622.1"/>
    </source>
</evidence>
<dbReference type="KEGG" id="mga:MGA_1117"/>
<gene>
    <name evidence="3" type="ORF">MGA_1117</name>
</gene>
<evidence type="ECO:0000313" key="4">
    <source>
        <dbReference type="Proteomes" id="UP000001418"/>
    </source>
</evidence>
<dbReference type="Proteomes" id="UP000001418">
    <property type="component" value="Chromosome"/>
</dbReference>
<keyword evidence="4" id="KW-1185">Reference proteome</keyword>
<dbReference type="Pfam" id="PF12378">
    <property type="entry name" value="P1_N"/>
    <property type="match status" value="1"/>
</dbReference>
<dbReference type="PATRIC" id="fig|233150.7.peg.302"/>
<sequence>MLKSKIKKLLFSSCALLLSVFLLLIFGQNRPLNTNNNPLIYDHQLKNQALSETIVNNGRIYRKSVEQFNALQQPGYISNNNFNGLKLANGGYIFISKDNDNMIYRTDLFYNTLWTYRFANNNQISRHVVEVAYDTYDPTTFYVLTVPRNNDDNAIRAYANGSKDGFGVITKIKENLDRELDKRADLQSEIAIDPQALLNNIPSTWNSNPSFLSNTIGFTNNGKFIFSYNNYLANLANLIVYKQNIYLIGGNGNINPTISDRFQSLGIFRIDKNLNQVTGWPYAVLIGGWSQTRDSNFGVNLPIFQDAQFTYVIRGAIAGGESSQILINFRLGEVDQWVIITF</sequence>
<evidence type="ECO:0000256" key="1">
    <source>
        <dbReference type="ARBA" id="ARBA00007914"/>
    </source>
</evidence>
<accession>Q7NBJ6</accession>
<dbReference type="InterPro" id="IPR022116">
    <property type="entry name" value="P1_N"/>
</dbReference>
<dbReference type="HOGENOM" id="CLU_810908_0_0_14"/>
<name>Q7NBJ6_MYCGA</name>
<organism evidence="3 4">
    <name type="scientific">Mycoplasmoides gallisepticum (strain R(low / passage 15 / clone 2))</name>
    <name type="common">Mycoplasma gallisepticum</name>
    <dbReference type="NCBI Taxonomy" id="710127"/>
    <lineage>
        <taxon>Bacteria</taxon>
        <taxon>Bacillati</taxon>
        <taxon>Mycoplasmatota</taxon>
        <taxon>Mycoplasmoidales</taxon>
        <taxon>Mycoplasmoidaceae</taxon>
        <taxon>Mycoplasmoides</taxon>
    </lineage>
</organism>
<comment type="similarity">
    <text evidence="1">Belongs to the adhesin P1 family.</text>
</comment>
<reference evidence="3 4" key="1">
    <citation type="journal article" date="2003" name="Microbiology">
        <title>The complete genome sequence of the avian pathogen Mycoplasma gallisepticum strain R(low).</title>
        <authorList>
            <person name="Papazisi L."/>
            <person name="Gorton T.S."/>
            <person name="Kutish G."/>
            <person name="Markham P.F."/>
            <person name="Browning G.F."/>
            <person name="Nguyen D.K."/>
            <person name="Swartzell S."/>
            <person name="Madan A."/>
            <person name="Mahairas G."/>
            <person name="Geary S.J."/>
        </authorList>
    </citation>
    <scope>NUCLEOTIDE SEQUENCE [LARGE SCALE GENOMIC DNA]</scope>
    <source>
        <strain evidence="4">R(low / passage 15 / clone 2)</strain>
    </source>
</reference>
<dbReference type="AlphaFoldDB" id="Q7NBJ6"/>
<dbReference type="EMBL" id="AE015450">
    <property type="protein sequence ID" value="AAP56622.1"/>
    <property type="molecule type" value="Genomic_DNA"/>
</dbReference>
<proteinExistence type="inferred from homology"/>
<protein>
    <submittedName>
        <fullName evidence="3">Cytadherence-related molecule (CrmB)-like protein N-terminal domain protein</fullName>
    </submittedName>
</protein>
<feature type="domain" description="Adhesin P1 N-terminal" evidence="2">
    <location>
        <begin position="121"/>
        <end position="319"/>
    </location>
</feature>